<comment type="caution">
    <text evidence="13">The sequence shown here is derived from an EMBL/GenBank/DDBJ whole genome shotgun (WGS) entry which is preliminary data.</text>
</comment>
<dbReference type="PANTHER" id="PTHR12029:SF11">
    <property type="entry name" value="METHYLTRANSFERASE TARBP1-RELATED"/>
    <property type="match status" value="1"/>
</dbReference>
<keyword evidence="5" id="KW-0694">RNA-binding</keyword>
<sequence length="185" mass="20908">MIQKKITPWETMFDVEPENRTDLVPSFPNLTLVASLIDRVPNLGGLCRTCEILGVGNFVISNKKYLKDKDFVNLSVSSHNWVPISEVPLPTLKSFLDEQRSSGFTIVGIEQTSKSIRLEDFNFPEKTVLMLGNEKEGIPVDLLQELDVCVEIPQHGLIRSFNVHVTGALVLWEYVKKQIKSKNKP</sequence>
<accession>A0A553PHD3</accession>
<dbReference type="InterPro" id="IPR045330">
    <property type="entry name" value="TRM3/TARBP1"/>
</dbReference>
<dbReference type="InterPro" id="IPR044748">
    <property type="entry name" value="Trm3/TARBP1_C"/>
</dbReference>
<organism evidence="13 14">
    <name type="scientific">Tigriopus californicus</name>
    <name type="common">Marine copepod</name>
    <dbReference type="NCBI Taxonomy" id="6832"/>
    <lineage>
        <taxon>Eukaryota</taxon>
        <taxon>Metazoa</taxon>
        <taxon>Ecdysozoa</taxon>
        <taxon>Arthropoda</taxon>
        <taxon>Crustacea</taxon>
        <taxon>Multicrustacea</taxon>
        <taxon>Hexanauplia</taxon>
        <taxon>Copepoda</taxon>
        <taxon>Harpacticoida</taxon>
        <taxon>Harpacticidae</taxon>
        <taxon>Tigriopus</taxon>
    </lineage>
</organism>
<dbReference type="EC" id="2.1.1.34" evidence="9"/>
<evidence type="ECO:0000313" key="14">
    <source>
        <dbReference type="Proteomes" id="UP000318571"/>
    </source>
</evidence>
<evidence type="ECO:0000256" key="3">
    <source>
        <dbReference type="ARBA" id="ARBA00022679"/>
    </source>
</evidence>
<dbReference type="GO" id="GO:0003723">
    <property type="term" value="F:RNA binding"/>
    <property type="evidence" value="ECO:0007669"/>
    <property type="project" value="UniProtKB-KW"/>
</dbReference>
<evidence type="ECO:0000256" key="1">
    <source>
        <dbReference type="ARBA" id="ARBA00007228"/>
    </source>
</evidence>
<dbReference type="SUPFAM" id="SSF75217">
    <property type="entry name" value="alpha/beta knot"/>
    <property type="match status" value="1"/>
</dbReference>
<evidence type="ECO:0000313" key="13">
    <source>
        <dbReference type="EMBL" id="TRY77067.1"/>
    </source>
</evidence>
<name>A0A553PHD3_TIGCA</name>
<gene>
    <name evidence="13" type="ORF">TCAL_00029</name>
</gene>
<feature type="domain" description="tRNA/rRNA methyltransferase SpoU type" evidence="12">
    <location>
        <begin position="30"/>
        <end position="172"/>
    </location>
</feature>
<protein>
    <recommendedName>
        <fullName evidence="10">tRNA (guanosine(18)-2'-O)-methyltransferase TARBP1</fullName>
        <ecNumber evidence="9">2.1.1.34</ecNumber>
    </recommendedName>
    <alternativeName>
        <fullName evidence="11">TAR RNA-binding protein 1</fullName>
    </alternativeName>
</protein>
<keyword evidence="2" id="KW-0489">Methyltransferase</keyword>
<comment type="catalytic activity">
    <reaction evidence="7">
        <text>guanosine(18) in tRNA + S-adenosyl-L-methionine = 2'-O-methylguanosine(18) in tRNA + S-adenosyl-L-homocysteine + H(+)</text>
        <dbReference type="Rhea" id="RHEA:20077"/>
        <dbReference type="Rhea" id="RHEA-COMP:10190"/>
        <dbReference type="Rhea" id="RHEA-COMP:10192"/>
        <dbReference type="ChEBI" id="CHEBI:15378"/>
        <dbReference type="ChEBI" id="CHEBI:57856"/>
        <dbReference type="ChEBI" id="CHEBI:59789"/>
        <dbReference type="ChEBI" id="CHEBI:74269"/>
        <dbReference type="ChEBI" id="CHEBI:74445"/>
        <dbReference type="EC" id="2.1.1.34"/>
    </reaction>
    <physiologicalReaction direction="left-to-right" evidence="7">
        <dbReference type="Rhea" id="RHEA:20078"/>
    </physiologicalReaction>
</comment>
<evidence type="ECO:0000256" key="6">
    <source>
        <dbReference type="ARBA" id="ARBA00022990"/>
    </source>
</evidence>
<evidence type="ECO:0000256" key="10">
    <source>
        <dbReference type="ARBA" id="ARBA00093636"/>
    </source>
</evidence>
<keyword evidence="3" id="KW-0808">Transferase</keyword>
<dbReference type="CDD" id="cd18091">
    <property type="entry name" value="SpoU-like_TRM3-like"/>
    <property type="match status" value="1"/>
</dbReference>
<keyword evidence="14" id="KW-1185">Reference proteome</keyword>
<dbReference type="OMA" id="QTARSQC"/>
<dbReference type="AlphaFoldDB" id="A0A553PHD3"/>
<dbReference type="Pfam" id="PF00588">
    <property type="entry name" value="SpoU_methylase"/>
    <property type="match status" value="1"/>
</dbReference>
<dbReference type="FunFam" id="3.40.1280.10:FF:000010">
    <property type="entry name" value="probable methyltransferase TARBP1"/>
    <property type="match status" value="1"/>
</dbReference>
<dbReference type="GO" id="GO:0030488">
    <property type="term" value="P:tRNA methylation"/>
    <property type="evidence" value="ECO:0007669"/>
    <property type="project" value="InterPro"/>
</dbReference>
<evidence type="ECO:0000256" key="9">
    <source>
        <dbReference type="ARBA" id="ARBA00093594"/>
    </source>
</evidence>
<evidence type="ECO:0000256" key="8">
    <source>
        <dbReference type="ARBA" id="ARBA00093361"/>
    </source>
</evidence>
<evidence type="ECO:0000259" key="12">
    <source>
        <dbReference type="Pfam" id="PF00588"/>
    </source>
</evidence>
<evidence type="ECO:0000256" key="2">
    <source>
        <dbReference type="ARBA" id="ARBA00022603"/>
    </source>
</evidence>
<evidence type="ECO:0000256" key="11">
    <source>
        <dbReference type="ARBA" id="ARBA00093656"/>
    </source>
</evidence>
<dbReference type="InterPro" id="IPR029028">
    <property type="entry name" value="Alpha/beta_knot_MTases"/>
</dbReference>
<dbReference type="Proteomes" id="UP000318571">
    <property type="component" value="Chromosome 5"/>
</dbReference>
<dbReference type="GO" id="GO:0141100">
    <property type="term" value="F:tRNA (guanine(18)-2'-O)-methyltransferase activity"/>
    <property type="evidence" value="ECO:0007669"/>
    <property type="project" value="UniProtKB-EC"/>
</dbReference>
<evidence type="ECO:0000256" key="7">
    <source>
        <dbReference type="ARBA" id="ARBA00093266"/>
    </source>
</evidence>
<dbReference type="PANTHER" id="PTHR12029">
    <property type="entry name" value="RNA METHYLTRANSFERASE"/>
    <property type="match status" value="1"/>
</dbReference>
<dbReference type="STRING" id="6832.A0A553PHD3"/>
<proteinExistence type="inferred from homology"/>
<dbReference type="InterPro" id="IPR029026">
    <property type="entry name" value="tRNA_m1G_MTases_N"/>
</dbReference>
<dbReference type="EMBL" id="VCGU01000004">
    <property type="protein sequence ID" value="TRY77067.1"/>
    <property type="molecule type" value="Genomic_DNA"/>
</dbReference>
<dbReference type="Gene3D" id="3.40.1280.10">
    <property type="match status" value="1"/>
</dbReference>
<keyword evidence="4" id="KW-0949">S-adenosyl-L-methionine</keyword>
<dbReference type="InterPro" id="IPR001537">
    <property type="entry name" value="SpoU_MeTrfase"/>
</dbReference>
<reference evidence="13 14" key="1">
    <citation type="journal article" date="2018" name="Nat. Ecol. Evol.">
        <title>Genomic signatures of mitonuclear coevolution across populations of Tigriopus californicus.</title>
        <authorList>
            <person name="Barreto F.S."/>
            <person name="Watson E.T."/>
            <person name="Lima T.G."/>
            <person name="Willett C.S."/>
            <person name="Edmands S."/>
            <person name="Li W."/>
            <person name="Burton R.S."/>
        </authorList>
    </citation>
    <scope>NUCLEOTIDE SEQUENCE [LARGE SCALE GENOMIC DNA]</scope>
    <source>
        <strain evidence="13 14">San Diego</strain>
    </source>
</reference>
<evidence type="ECO:0000256" key="5">
    <source>
        <dbReference type="ARBA" id="ARBA00022884"/>
    </source>
</evidence>
<evidence type="ECO:0000256" key="4">
    <source>
        <dbReference type="ARBA" id="ARBA00022691"/>
    </source>
</evidence>
<comment type="similarity">
    <text evidence="1">Belongs to the class IV-like SAM-binding methyltransferase superfamily. RNA methyltransferase TrmH family.</text>
</comment>
<comment type="function">
    <text evidence="8">S-adenosyl-L-methionine-dependent 2'-O-ribose methyltransferase that catalyzes the formation of 2'-O-methylguanosine at position 18 (Gm18) in a subset of tRNA. Selectively mediates Gm18 methylation of tRNAGln-TTG/CTG and tRNASer-TGA/GCT. Gm18 modification can enhance the stability of modified tRNAs.</text>
</comment>
<keyword evidence="6" id="KW-0007">Acetylation</keyword>